<feature type="domain" description="Inositol polyphosphate-related phosphatase" evidence="2">
    <location>
        <begin position="26"/>
        <end position="300"/>
    </location>
</feature>
<dbReference type="PANTHER" id="PTHR11200">
    <property type="entry name" value="INOSITOL 5-PHOSPHATASE"/>
    <property type="match status" value="1"/>
</dbReference>
<evidence type="ECO:0000313" key="3">
    <source>
        <dbReference type="EMBL" id="OHT01676.1"/>
    </source>
</evidence>
<proteinExistence type="predicted"/>
<protein>
    <submittedName>
        <fullName evidence="3">Endonuclease/Exonuclease/phosphatase family protein</fullName>
    </submittedName>
</protein>
<keyword evidence="4" id="KW-1185">Reference proteome</keyword>
<sequence length="304" mass="35686">MNVYLVECDPPFKYRNILLFFWMILVPMLLLTWNIGNPFPFANLSSTFSLIKKKSYDIMAFSFQEIDKRSNIYDDKCIKSMKILTNTLQKEFQNYTIVSSSNLQSTALFILLNKNISYSVSEKQIKLINHDACAKASILINLEINSKRVTFIGNHFEFDMDNYEERNKEWLNVVKNCDNNSDYDIMMGDLNYRVEMSRNKAIRRIEQKNYARLLKSDQLLMAKKNYPILAAFEESPITFPPTYKFDVKSDQYDTSPKQRVPSYTDRILVATRGNNSKPEVTKYDFIQSHVSDHRPVYAEYIFSL</sequence>
<dbReference type="GO" id="GO:0046856">
    <property type="term" value="P:phosphatidylinositol dephosphorylation"/>
    <property type="evidence" value="ECO:0007669"/>
    <property type="project" value="InterPro"/>
</dbReference>
<keyword evidence="3" id="KW-0540">Nuclease</keyword>
<organism evidence="3 4">
    <name type="scientific">Tritrichomonas foetus</name>
    <dbReference type="NCBI Taxonomy" id="1144522"/>
    <lineage>
        <taxon>Eukaryota</taxon>
        <taxon>Metamonada</taxon>
        <taxon>Parabasalia</taxon>
        <taxon>Tritrichomonadida</taxon>
        <taxon>Tritrichomonadidae</taxon>
        <taxon>Tritrichomonas</taxon>
    </lineage>
</organism>
<dbReference type="Pfam" id="PF22669">
    <property type="entry name" value="Exo_endo_phos2"/>
    <property type="match status" value="1"/>
</dbReference>
<accession>A0A1J4JVW6</accession>
<dbReference type="Gene3D" id="3.60.10.10">
    <property type="entry name" value="Endonuclease/exonuclease/phosphatase"/>
    <property type="match status" value="1"/>
</dbReference>
<dbReference type="GO" id="GO:0004527">
    <property type="term" value="F:exonuclease activity"/>
    <property type="evidence" value="ECO:0007669"/>
    <property type="project" value="UniProtKB-KW"/>
</dbReference>
<keyword evidence="1" id="KW-0812">Transmembrane</keyword>
<evidence type="ECO:0000256" key="1">
    <source>
        <dbReference type="SAM" id="Phobius"/>
    </source>
</evidence>
<name>A0A1J4JVW6_9EUKA</name>
<comment type="caution">
    <text evidence="3">The sequence shown here is derived from an EMBL/GenBank/DDBJ whole genome shotgun (WGS) entry which is preliminary data.</text>
</comment>
<keyword evidence="3" id="KW-0378">Hydrolase</keyword>
<dbReference type="GeneID" id="94842628"/>
<dbReference type="AlphaFoldDB" id="A0A1J4JVW6"/>
<dbReference type="Proteomes" id="UP000179807">
    <property type="component" value="Unassembled WGS sequence"/>
</dbReference>
<keyword evidence="1" id="KW-1133">Transmembrane helix</keyword>
<dbReference type="GO" id="GO:0004519">
    <property type="term" value="F:endonuclease activity"/>
    <property type="evidence" value="ECO:0007669"/>
    <property type="project" value="UniProtKB-KW"/>
</dbReference>
<evidence type="ECO:0000259" key="2">
    <source>
        <dbReference type="SMART" id="SM00128"/>
    </source>
</evidence>
<gene>
    <name evidence="3" type="ORF">TRFO_31414</name>
</gene>
<keyword evidence="1" id="KW-0472">Membrane</keyword>
<dbReference type="RefSeq" id="XP_068354812.1">
    <property type="nucleotide sequence ID" value="XM_068507924.1"/>
</dbReference>
<dbReference type="SMART" id="SM00128">
    <property type="entry name" value="IPPc"/>
    <property type="match status" value="1"/>
</dbReference>
<dbReference type="VEuPathDB" id="TrichDB:TRFO_31414"/>
<dbReference type="OrthoDB" id="2248459at2759"/>
<dbReference type="InterPro" id="IPR046985">
    <property type="entry name" value="IP5"/>
</dbReference>
<dbReference type="PANTHER" id="PTHR11200:SF300">
    <property type="entry name" value="TYPE II INOSITOL 1,4,5-TRISPHOSPHATE 5-PHOSPHATASE"/>
    <property type="match status" value="1"/>
</dbReference>
<reference evidence="3" key="1">
    <citation type="submission" date="2016-10" db="EMBL/GenBank/DDBJ databases">
        <authorList>
            <person name="Benchimol M."/>
            <person name="Almeida L.G."/>
            <person name="Vasconcelos A.T."/>
            <person name="Perreira-Neves A."/>
            <person name="Rosa I.A."/>
            <person name="Tasca T."/>
            <person name="Bogo M.R."/>
            <person name="de Souza W."/>
        </authorList>
    </citation>
    <scope>NUCLEOTIDE SEQUENCE [LARGE SCALE GENOMIC DNA]</scope>
    <source>
        <strain evidence="3">K</strain>
    </source>
</reference>
<dbReference type="SUPFAM" id="SSF56219">
    <property type="entry name" value="DNase I-like"/>
    <property type="match status" value="1"/>
</dbReference>
<dbReference type="GO" id="GO:0004439">
    <property type="term" value="F:phosphatidylinositol-4,5-bisphosphate 5-phosphatase activity"/>
    <property type="evidence" value="ECO:0007669"/>
    <property type="project" value="TreeGrafter"/>
</dbReference>
<dbReference type="EMBL" id="MLAK01000900">
    <property type="protein sequence ID" value="OHT01676.1"/>
    <property type="molecule type" value="Genomic_DNA"/>
</dbReference>
<dbReference type="InterPro" id="IPR036691">
    <property type="entry name" value="Endo/exonu/phosph_ase_sf"/>
</dbReference>
<dbReference type="InterPro" id="IPR000300">
    <property type="entry name" value="IPPc"/>
</dbReference>
<evidence type="ECO:0000313" key="4">
    <source>
        <dbReference type="Proteomes" id="UP000179807"/>
    </source>
</evidence>
<feature type="transmembrane region" description="Helical" evidence="1">
    <location>
        <begin position="17"/>
        <end position="36"/>
    </location>
</feature>
<keyword evidence="3" id="KW-0255">Endonuclease</keyword>